<protein>
    <recommendedName>
        <fullName evidence="4">Terminase small subunit</fullName>
    </recommendedName>
</protein>
<dbReference type="EMBL" id="WTYW01000001">
    <property type="protein sequence ID" value="MXO85558.1"/>
    <property type="molecule type" value="Genomic_DNA"/>
</dbReference>
<proteinExistence type="predicted"/>
<evidence type="ECO:0000313" key="3">
    <source>
        <dbReference type="Proteomes" id="UP000433104"/>
    </source>
</evidence>
<reference evidence="2 3" key="1">
    <citation type="submission" date="2019-12" db="EMBL/GenBank/DDBJ databases">
        <title>Genomic-based taxomic classification of the family Erythrobacteraceae.</title>
        <authorList>
            <person name="Xu L."/>
        </authorList>
    </citation>
    <scope>NUCLEOTIDE SEQUENCE [LARGE SCALE GENOMIC DNA]</scope>
    <source>
        <strain evidence="2 3">MCCC 1A09962</strain>
    </source>
</reference>
<keyword evidence="3" id="KW-1185">Reference proteome</keyword>
<dbReference type="Proteomes" id="UP000433104">
    <property type="component" value="Unassembled WGS sequence"/>
</dbReference>
<accession>A0A844ZCQ2</accession>
<comment type="caution">
    <text evidence="2">The sequence shown here is derived from an EMBL/GenBank/DDBJ whole genome shotgun (WGS) entry which is preliminary data.</text>
</comment>
<evidence type="ECO:0008006" key="4">
    <source>
        <dbReference type="Google" id="ProtNLM"/>
    </source>
</evidence>
<organism evidence="2 3">
    <name type="scientific">Parapontixanthobacter aurantiacus</name>
    <dbReference type="NCBI Taxonomy" id="1463599"/>
    <lineage>
        <taxon>Bacteria</taxon>
        <taxon>Pseudomonadati</taxon>
        <taxon>Pseudomonadota</taxon>
        <taxon>Alphaproteobacteria</taxon>
        <taxon>Sphingomonadales</taxon>
        <taxon>Erythrobacteraceae</taxon>
        <taxon>Parapontixanthobacter</taxon>
    </lineage>
</organism>
<dbReference type="AlphaFoldDB" id="A0A844ZCQ2"/>
<evidence type="ECO:0000256" key="1">
    <source>
        <dbReference type="SAM" id="MobiDB-lite"/>
    </source>
</evidence>
<dbReference type="RefSeq" id="WP_160681953.1">
    <property type="nucleotide sequence ID" value="NZ_WTYW01000001.1"/>
</dbReference>
<sequence length="272" mass="29711">MNAIASADRFSIFTPRAQGEFLANLQLYGNVRLACRAARVSAQTAYRARRRSTALARAWDAALLAARSHAEQVLAERAIEGVEEAIYYHGEEVARRRRYDSRLLLAHLARLDRLAEREDLAGALASLDDEIDALRRGEALAETLSHTCEPFEARAAACDASARERAAIGHEAEGAEGAGNKPQDRVPCVPSRRIADASEWLEDRLDRMEAARPADAPKLATFRDVGAAEYAQLLAFEEGAANWWLLDGQPDKEQRLEGAEGGDAARSSGSVE</sequence>
<feature type="region of interest" description="Disordered" evidence="1">
    <location>
        <begin position="252"/>
        <end position="272"/>
    </location>
</feature>
<dbReference type="OrthoDB" id="7428067at2"/>
<name>A0A844ZCQ2_9SPHN</name>
<gene>
    <name evidence="2" type="ORF">GRI38_05895</name>
</gene>
<evidence type="ECO:0000313" key="2">
    <source>
        <dbReference type="EMBL" id="MXO85558.1"/>
    </source>
</evidence>